<dbReference type="InterPro" id="IPR011010">
    <property type="entry name" value="DNA_brk_join_enz"/>
</dbReference>
<proteinExistence type="predicted"/>
<comment type="caution">
    <text evidence="12">The sequence shown here is derived from an EMBL/GenBank/DDBJ whole genome shotgun (WGS) entry which is preliminary data.</text>
</comment>
<dbReference type="AlphaFoldDB" id="A0A419SMW5"/>
<organism evidence="12 13">
    <name type="scientific">Ammoniphilus oxalaticus</name>
    <dbReference type="NCBI Taxonomy" id="66863"/>
    <lineage>
        <taxon>Bacteria</taxon>
        <taxon>Bacillati</taxon>
        <taxon>Bacillota</taxon>
        <taxon>Bacilli</taxon>
        <taxon>Bacillales</taxon>
        <taxon>Paenibacillaceae</taxon>
        <taxon>Aneurinibacillus group</taxon>
        <taxon>Ammoniphilus</taxon>
    </lineage>
</organism>
<dbReference type="Gene3D" id="1.10.443.10">
    <property type="entry name" value="Intergrase catalytic core"/>
    <property type="match status" value="1"/>
</dbReference>
<feature type="domain" description="Core-binding (CB)" evidence="11">
    <location>
        <begin position="1"/>
        <end position="85"/>
    </location>
</feature>
<comment type="subcellular location">
    <subcellularLocation>
        <location evidence="1">Cytoplasm</location>
    </subcellularLocation>
</comment>
<evidence type="ECO:0000256" key="2">
    <source>
        <dbReference type="ARBA" id="ARBA00022490"/>
    </source>
</evidence>
<evidence type="ECO:0000256" key="8">
    <source>
        <dbReference type="ARBA" id="ARBA00023306"/>
    </source>
</evidence>
<dbReference type="GO" id="GO:0006310">
    <property type="term" value="P:DNA recombination"/>
    <property type="evidence" value="ECO:0007669"/>
    <property type="project" value="UniProtKB-KW"/>
</dbReference>
<dbReference type="PANTHER" id="PTHR30349:SF81">
    <property type="entry name" value="TYROSINE RECOMBINASE XERC"/>
    <property type="match status" value="1"/>
</dbReference>
<evidence type="ECO:0000313" key="13">
    <source>
        <dbReference type="Proteomes" id="UP000284219"/>
    </source>
</evidence>
<dbReference type="GO" id="GO:0051301">
    <property type="term" value="P:cell division"/>
    <property type="evidence" value="ECO:0007669"/>
    <property type="project" value="UniProtKB-KW"/>
</dbReference>
<name>A0A419SMW5_9BACL</name>
<dbReference type="InterPro" id="IPR013762">
    <property type="entry name" value="Integrase-like_cat_sf"/>
</dbReference>
<feature type="domain" description="Tyr recombinase" evidence="10">
    <location>
        <begin position="106"/>
        <end position="282"/>
    </location>
</feature>
<evidence type="ECO:0000256" key="7">
    <source>
        <dbReference type="ARBA" id="ARBA00023172"/>
    </source>
</evidence>
<evidence type="ECO:0000259" key="11">
    <source>
        <dbReference type="PROSITE" id="PS51900"/>
    </source>
</evidence>
<dbReference type="Gene3D" id="1.10.150.130">
    <property type="match status" value="1"/>
</dbReference>
<evidence type="ECO:0000256" key="6">
    <source>
        <dbReference type="ARBA" id="ARBA00023125"/>
    </source>
</evidence>
<keyword evidence="4" id="KW-0159">Chromosome partition</keyword>
<dbReference type="PANTHER" id="PTHR30349">
    <property type="entry name" value="PHAGE INTEGRASE-RELATED"/>
    <property type="match status" value="1"/>
</dbReference>
<evidence type="ECO:0000256" key="5">
    <source>
        <dbReference type="ARBA" id="ARBA00022908"/>
    </source>
</evidence>
<dbReference type="SUPFAM" id="SSF56349">
    <property type="entry name" value="DNA breaking-rejoining enzymes"/>
    <property type="match status" value="1"/>
</dbReference>
<keyword evidence="13" id="KW-1185">Reference proteome</keyword>
<dbReference type="InterPro" id="IPR010998">
    <property type="entry name" value="Integrase_recombinase_N"/>
</dbReference>
<dbReference type="Pfam" id="PF02899">
    <property type="entry name" value="Phage_int_SAM_1"/>
    <property type="match status" value="1"/>
</dbReference>
<dbReference type="Pfam" id="PF00589">
    <property type="entry name" value="Phage_integrase"/>
    <property type="match status" value="1"/>
</dbReference>
<dbReference type="GO" id="GO:0005737">
    <property type="term" value="C:cytoplasm"/>
    <property type="evidence" value="ECO:0007669"/>
    <property type="project" value="UniProtKB-SubCell"/>
</dbReference>
<evidence type="ECO:0000256" key="3">
    <source>
        <dbReference type="ARBA" id="ARBA00022618"/>
    </source>
</evidence>
<reference evidence="12 13" key="1">
    <citation type="submission" date="2016-08" db="EMBL/GenBank/DDBJ databases">
        <title>Novel Firmicute Genomes.</title>
        <authorList>
            <person name="Poppleton D.I."/>
            <person name="Gribaldo S."/>
        </authorList>
    </citation>
    <scope>NUCLEOTIDE SEQUENCE [LARGE SCALE GENOMIC DNA]</scope>
    <source>
        <strain evidence="12 13">RAOx-1</strain>
    </source>
</reference>
<dbReference type="InterPro" id="IPR004107">
    <property type="entry name" value="Integrase_SAM-like_N"/>
</dbReference>
<protein>
    <submittedName>
        <fullName evidence="12">Site-specific tyrosine recombinase XerD</fullName>
    </submittedName>
</protein>
<dbReference type="RefSeq" id="WP_120188303.1">
    <property type="nucleotide sequence ID" value="NZ_MCHY01000006.1"/>
</dbReference>
<dbReference type="InterPro" id="IPR002104">
    <property type="entry name" value="Integrase_catalytic"/>
</dbReference>
<evidence type="ECO:0000259" key="10">
    <source>
        <dbReference type="PROSITE" id="PS51898"/>
    </source>
</evidence>
<evidence type="ECO:0000256" key="1">
    <source>
        <dbReference type="ARBA" id="ARBA00004496"/>
    </source>
</evidence>
<dbReference type="PROSITE" id="PS51900">
    <property type="entry name" value="CB"/>
    <property type="match status" value="1"/>
</dbReference>
<keyword evidence="5" id="KW-0229">DNA integration</keyword>
<dbReference type="NCBIfam" id="TIGR02225">
    <property type="entry name" value="recomb_XerD"/>
    <property type="match status" value="1"/>
</dbReference>
<dbReference type="InterPro" id="IPR011932">
    <property type="entry name" value="Recomb_XerD"/>
</dbReference>
<dbReference type="PROSITE" id="PS51898">
    <property type="entry name" value="TYR_RECOMBINASE"/>
    <property type="match status" value="1"/>
</dbReference>
<gene>
    <name evidence="12" type="ORF">BEP19_01435</name>
</gene>
<evidence type="ECO:0000256" key="4">
    <source>
        <dbReference type="ARBA" id="ARBA00022829"/>
    </source>
</evidence>
<dbReference type="GO" id="GO:0003677">
    <property type="term" value="F:DNA binding"/>
    <property type="evidence" value="ECO:0007669"/>
    <property type="project" value="UniProtKB-UniRule"/>
</dbReference>
<keyword evidence="6 9" id="KW-0238">DNA-binding</keyword>
<evidence type="ECO:0000256" key="9">
    <source>
        <dbReference type="PROSITE-ProRule" id="PRU01248"/>
    </source>
</evidence>
<dbReference type="InterPro" id="IPR050090">
    <property type="entry name" value="Tyrosine_recombinase_XerCD"/>
</dbReference>
<accession>A0A419SMW5</accession>
<keyword evidence="7" id="KW-0233">DNA recombination</keyword>
<keyword evidence="3" id="KW-0132">Cell division</keyword>
<evidence type="ECO:0000313" key="12">
    <source>
        <dbReference type="EMBL" id="RKD25634.1"/>
    </source>
</evidence>
<dbReference type="OrthoDB" id="9801717at2"/>
<keyword evidence="8" id="KW-0131">Cell cycle</keyword>
<keyword evidence="2" id="KW-0963">Cytoplasm</keyword>
<dbReference type="EMBL" id="MCHY01000006">
    <property type="protein sequence ID" value="RKD25634.1"/>
    <property type="molecule type" value="Genomic_DNA"/>
</dbReference>
<dbReference type="Proteomes" id="UP000284219">
    <property type="component" value="Unassembled WGS sequence"/>
</dbReference>
<dbReference type="GO" id="GO:0007059">
    <property type="term" value="P:chromosome segregation"/>
    <property type="evidence" value="ECO:0007669"/>
    <property type="project" value="UniProtKB-KW"/>
</dbReference>
<sequence length="282" mass="32281">MEAWLNRFMTYLKLEKKLAKNSIDSYRRDLHTYLHFLRARRADSWKAVTAEDVNAFLFVLREKGRAPATISRQLVSVRSFHSYLLEQRVVYEDPTLGAEAPKVEKRLPKVLSVSEVERLLAAPAVDHAAGLRDRAMLELLYASGIKVSEMLGVDVADVNLSSGFLKCMNRQGERMIPLGTRAIEAITLYLESARREMLKQQRDAALFLNHHGRRLSRQGFWKLMKKYTEQEQMSADITPHTLRHSFAMHLLENGADLRSIQKKLGHVDISTTQIYANATSQK</sequence>
<dbReference type="GO" id="GO:0009009">
    <property type="term" value="F:site-specific recombinase activity"/>
    <property type="evidence" value="ECO:0007669"/>
    <property type="project" value="InterPro"/>
</dbReference>
<dbReference type="InterPro" id="IPR044068">
    <property type="entry name" value="CB"/>
</dbReference>
<dbReference type="NCBIfam" id="NF001399">
    <property type="entry name" value="PRK00283.1"/>
    <property type="match status" value="1"/>
</dbReference>
<dbReference type="CDD" id="cd00798">
    <property type="entry name" value="INT_XerDC_C"/>
    <property type="match status" value="1"/>
</dbReference>